<dbReference type="InterPro" id="IPR013083">
    <property type="entry name" value="Znf_RING/FYVE/PHD"/>
</dbReference>
<accession>A0AA88GIJ0</accession>
<protein>
    <recommendedName>
        <fullName evidence="7">RING-type domain-containing protein</fullName>
    </recommendedName>
</protein>
<evidence type="ECO:0000256" key="5">
    <source>
        <dbReference type="SAM" id="Coils"/>
    </source>
</evidence>
<dbReference type="GO" id="GO:0061630">
    <property type="term" value="F:ubiquitin protein ligase activity"/>
    <property type="evidence" value="ECO:0007669"/>
    <property type="project" value="TreeGrafter"/>
</dbReference>
<dbReference type="GO" id="GO:0006511">
    <property type="term" value="P:ubiquitin-dependent protein catabolic process"/>
    <property type="evidence" value="ECO:0007669"/>
    <property type="project" value="TreeGrafter"/>
</dbReference>
<dbReference type="Proteomes" id="UP000816034">
    <property type="component" value="Unassembled WGS sequence"/>
</dbReference>
<feature type="domain" description="RING-type" evidence="7">
    <location>
        <begin position="163"/>
        <end position="198"/>
    </location>
</feature>
<name>A0AA88GIJ0_NAELO</name>
<comment type="caution">
    <text evidence="8">The sequence shown here is derived from an EMBL/GenBank/DDBJ whole genome shotgun (WGS) entry which is preliminary data.</text>
</comment>
<evidence type="ECO:0000256" key="4">
    <source>
        <dbReference type="PROSITE-ProRule" id="PRU00175"/>
    </source>
</evidence>
<evidence type="ECO:0000313" key="9">
    <source>
        <dbReference type="Proteomes" id="UP000816034"/>
    </source>
</evidence>
<organism evidence="8 9">
    <name type="scientific">Naegleria lovaniensis</name>
    <name type="common">Amoeba</name>
    <dbReference type="NCBI Taxonomy" id="51637"/>
    <lineage>
        <taxon>Eukaryota</taxon>
        <taxon>Discoba</taxon>
        <taxon>Heterolobosea</taxon>
        <taxon>Tetramitia</taxon>
        <taxon>Eutetramitia</taxon>
        <taxon>Vahlkampfiidae</taxon>
        <taxon>Naegleria</taxon>
    </lineage>
</organism>
<feature type="coiled-coil region" evidence="5">
    <location>
        <begin position="75"/>
        <end position="116"/>
    </location>
</feature>
<dbReference type="PROSITE" id="PS50089">
    <property type="entry name" value="ZF_RING_2"/>
    <property type="match status" value="1"/>
</dbReference>
<keyword evidence="3" id="KW-0862">Zinc</keyword>
<evidence type="ECO:0000256" key="2">
    <source>
        <dbReference type="ARBA" id="ARBA00022771"/>
    </source>
</evidence>
<dbReference type="EMBL" id="PYSW02000035">
    <property type="protein sequence ID" value="KAG2378124.1"/>
    <property type="molecule type" value="Genomic_DNA"/>
</dbReference>
<dbReference type="AlphaFoldDB" id="A0AA88GIJ0"/>
<feature type="compositionally biased region" description="Polar residues" evidence="6">
    <location>
        <begin position="1"/>
        <end position="24"/>
    </location>
</feature>
<evidence type="ECO:0000256" key="3">
    <source>
        <dbReference type="ARBA" id="ARBA00022833"/>
    </source>
</evidence>
<dbReference type="GO" id="GO:0016567">
    <property type="term" value="P:protein ubiquitination"/>
    <property type="evidence" value="ECO:0007669"/>
    <property type="project" value="TreeGrafter"/>
</dbReference>
<keyword evidence="2 4" id="KW-0863">Zinc-finger</keyword>
<dbReference type="InterPro" id="IPR001841">
    <property type="entry name" value="Znf_RING"/>
</dbReference>
<dbReference type="SUPFAM" id="SSF57850">
    <property type="entry name" value="RING/U-box"/>
    <property type="match status" value="1"/>
</dbReference>
<dbReference type="FunFam" id="1.10.1170.10:FF:000002">
    <property type="entry name" value="Baculoviral IAP repeat containing 7"/>
    <property type="match status" value="1"/>
</dbReference>
<keyword evidence="5" id="KW-0175">Coiled coil</keyword>
<dbReference type="GeneID" id="68101200"/>
<feature type="compositionally biased region" description="Low complexity" evidence="6">
    <location>
        <begin position="27"/>
        <end position="48"/>
    </location>
</feature>
<dbReference type="PANTHER" id="PTHR22696">
    <property type="entry name" value="E3 UBIQUITIN-PROTEIN LIGASE RNF26"/>
    <property type="match status" value="1"/>
</dbReference>
<evidence type="ECO:0000313" key="8">
    <source>
        <dbReference type="EMBL" id="KAG2378124.1"/>
    </source>
</evidence>
<keyword evidence="9" id="KW-1185">Reference proteome</keyword>
<dbReference type="Pfam" id="PF13920">
    <property type="entry name" value="zf-C3HC4_3"/>
    <property type="match status" value="1"/>
</dbReference>
<dbReference type="PANTHER" id="PTHR22696:SF1">
    <property type="entry name" value="E3 UBIQUITIN-PROTEIN LIGASE RNF26"/>
    <property type="match status" value="1"/>
</dbReference>
<keyword evidence="1" id="KW-0479">Metal-binding</keyword>
<evidence type="ECO:0000259" key="7">
    <source>
        <dbReference type="PROSITE" id="PS50089"/>
    </source>
</evidence>
<evidence type="ECO:0000256" key="6">
    <source>
        <dbReference type="SAM" id="MobiDB-lite"/>
    </source>
</evidence>
<evidence type="ECO:0000256" key="1">
    <source>
        <dbReference type="ARBA" id="ARBA00022723"/>
    </source>
</evidence>
<reference evidence="8 9" key="1">
    <citation type="journal article" date="2018" name="BMC Genomics">
        <title>The genome of Naegleria lovaniensis, the basis for a comparative approach to unravel pathogenicity factors of the human pathogenic amoeba N. fowleri.</title>
        <authorList>
            <person name="Liechti N."/>
            <person name="Schurch N."/>
            <person name="Bruggmann R."/>
            <person name="Wittwer M."/>
        </authorList>
    </citation>
    <scope>NUCLEOTIDE SEQUENCE [LARGE SCALE GENOMIC DNA]</scope>
    <source>
        <strain evidence="8 9">ATCC 30569</strain>
    </source>
</reference>
<dbReference type="RefSeq" id="XP_044545386.1">
    <property type="nucleotide sequence ID" value="XM_044698856.1"/>
</dbReference>
<gene>
    <name evidence="8" type="ORF">C9374_008746</name>
</gene>
<dbReference type="Gene3D" id="3.30.40.10">
    <property type="entry name" value="Zinc/RING finger domain, C3HC4 (zinc finger)"/>
    <property type="match status" value="1"/>
</dbReference>
<feature type="compositionally biased region" description="Polar residues" evidence="6">
    <location>
        <begin position="56"/>
        <end position="66"/>
    </location>
</feature>
<dbReference type="GO" id="GO:0008270">
    <property type="term" value="F:zinc ion binding"/>
    <property type="evidence" value="ECO:0007669"/>
    <property type="project" value="UniProtKB-KW"/>
</dbReference>
<feature type="region of interest" description="Disordered" evidence="6">
    <location>
        <begin position="1"/>
        <end position="68"/>
    </location>
</feature>
<sequence>MSGFNFNPKPTTNSNSSDPKSSPFLTFGSSPFNFNLPSSNTPPSGASSSDEKKTFFTLNSSNNSTDHFPEIHKEIERLSKLIQSAESSNKSNSEELQKLKKENEKLKEEIEMSKSALSKSKLLPDDLQVVTLDTIRQIKLNLIESQKLVLEREMELVESDNFCSCCLASKKTVVFLPCCHLCTCEKCSLKLTACPLCRKNIEKSIYTHN</sequence>
<proteinExistence type="predicted"/>